<dbReference type="SUPFAM" id="SSF53098">
    <property type="entry name" value="Ribonuclease H-like"/>
    <property type="match status" value="1"/>
</dbReference>
<reference evidence="3 4" key="1">
    <citation type="submission" date="2020-02" db="EMBL/GenBank/DDBJ databases">
        <title>Acidophilic actinobacteria isolated from forest soil.</title>
        <authorList>
            <person name="Golinska P."/>
        </authorList>
    </citation>
    <scope>NUCLEOTIDE SEQUENCE [LARGE SCALE GENOMIC DNA]</scope>
    <source>
        <strain evidence="3 4">NL8</strain>
    </source>
</reference>
<dbReference type="RefSeq" id="WP_212009765.1">
    <property type="nucleotide sequence ID" value="NZ_JAAFYZ010000044.1"/>
</dbReference>
<dbReference type="InterPro" id="IPR012337">
    <property type="entry name" value="RNaseH-like_sf"/>
</dbReference>
<name>A0ABS5KQ81_9ACTN</name>
<feature type="region of interest" description="Disordered" evidence="1">
    <location>
        <begin position="251"/>
        <end position="274"/>
    </location>
</feature>
<evidence type="ECO:0000259" key="2">
    <source>
        <dbReference type="Pfam" id="PF01609"/>
    </source>
</evidence>
<organism evidence="3 4">
    <name type="scientific">Catenulispora pinistramenti</name>
    <dbReference type="NCBI Taxonomy" id="2705254"/>
    <lineage>
        <taxon>Bacteria</taxon>
        <taxon>Bacillati</taxon>
        <taxon>Actinomycetota</taxon>
        <taxon>Actinomycetes</taxon>
        <taxon>Catenulisporales</taxon>
        <taxon>Catenulisporaceae</taxon>
        <taxon>Catenulispora</taxon>
    </lineage>
</organism>
<feature type="non-terminal residue" evidence="3">
    <location>
        <position position="1"/>
    </location>
</feature>
<dbReference type="Pfam" id="PF01609">
    <property type="entry name" value="DDE_Tnp_1"/>
    <property type="match status" value="1"/>
</dbReference>
<feature type="domain" description="Transposase IS4-like" evidence="2">
    <location>
        <begin position="4"/>
        <end position="184"/>
    </location>
</feature>
<dbReference type="Gene3D" id="3.90.350.10">
    <property type="entry name" value="Transposase Inhibitor Protein From Tn5, Chain A, domain 1"/>
    <property type="match status" value="1"/>
</dbReference>
<evidence type="ECO:0000256" key="1">
    <source>
        <dbReference type="SAM" id="MobiDB-lite"/>
    </source>
</evidence>
<protein>
    <submittedName>
        <fullName evidence="3">Transposase</fullName>
    </submittedName>
</protein>
<dbReference type="EMBL" id="JAAFYZ010000044">
    <property type="protein sequence ID" value="MBS2548190.1"/>
    <property type="molecule type" value="Genomic_DNA"/>
</dbReference>
<feature type="compositionally biased region" description="Polar residues" evidence="1">
    <location>
        <begin position="255"/>
        <end position="266"/>
    </location>
</feature>
<proteinExistence type="predicted"/>
<dbReference type="Proteomes" id="UP000730482">
    <property type="component" value="Unassembled WGS sequence"/>
</dbReference>
<evidence type="ECO:0000313" key="3">
    <source>
        <dbReference type="EMBL" id="MBS2548190.1"/>
    </source>
</evidence>
<dbReference type="InterPro" id="IPR002559">
    <property type="entry name" value="Transposase_11"/>
</dbReference>
<keyword evidence="4" id="KW-1185">Reference proteome</keyword>
<accession>A0ABS5KQ81</accession>
<sequence length="374" mass="40172">PYPMLMLMALVETGTRAVMGAVFGPDTVSELDYARQLFPLLTPDMLVLADRAFDADTFLDALAETQAQFLIRIRISRRPPVVAVLPDGSFLTVIEGRTLRVVRATVAARLADGTAVADTWCLITTLTCHRTDPAGQLLALYHERWEIETAFLALRHTLCGRPVLRSGDPDGISQEMWAHLTVYQLLRTVMADAAVTAATDPDRAGFTTALHAARLSVAAADGITCTTLDDPITTAVQAAVLPPRRPRLSMRKVKSPTSRYGTTAGQGNRPRASTTITGTTITVHTPEQPTLPPLPEAIPDSVPDLQATASPALLLALAVIHAYPDQSWRGRDLARNLGINGQKALNTFGVALNTAAKRGHIHKTAPGTYTATPP</sequence>
<comment type="caution">
    <text evidence="3">The sequence shown here is derived from an EMBL/GenBank/DDBJ whole genome shotgun (WGS) entry which is preliminary data.</text>
</comment>
<gene>
    <name evidence="3" type="ORF">KGQ19_15080</name>
</gene>
<evidence type="ECO:0000313" key="4">
    <source>
        <dbReference type="Proteomes" id="UP000730482"/>
    </source>
</evidence>